<dbReference type="Proteomes" id="UP001152803">
    <property type="component" value="Unassembled WGS sequence"/>
</dbReference>
<feature type="signal peptide" evidence="1">
    <location>
        <begin position="1"/>
        <end position="18"/>
    </location>
</feature>
<evidence type="ECO:0000313" key="3">
    <source>
        <dbReference type="Proteomes" id="UP001152803"/>
    </source>
</evidence>
<gene>
    <name evidence="2" type="ORF">COCON_G00005170</name>
</gene>
<proteinExistence type="predicted"/>
<evidence type="ECO:0000313" key="2">
    <source>
        <dbReference type="EMBL" id="KAJ8287858.1"/>
    </source>
</evidence>
<name>A0A9Q1E1F4_CONCO</name>
<reference evidence="2" key="1">
    <citation type="journal article" date="2023" name="Science">
        <title>Genome structures resolve the early diversification of teleost fishes.</title>
        <authorList>
            <person name="Parey E."/>
            <person name="Louis A."/>
            <person name="Montfort J."/>
            <person name="Bouchez O."/>
            <person name="Roques C."/>
            <person name="Iampietro C."/>
            <person name="Lluch J."/>
            <person name="Castinel A."/>
            <person name="Donnadieu C."/>
            <person name="Desvignes T."/>
            <person name="Floi Bucao C."/>
            <person name="Jouanno E."/>
            <person name="Wen M."/>
            <person name="Mejri S."/>
            <person name="Dirks R."/>
            <person name="Jansen H."/>
            <person name="Henkel C."/>
            <person name="Chen W.J."/>
            <person name="Zahm M."/>
            <person name="Cabau C."/>
            <person name="Klopp C."/>
            <person name="Thompson A.W."/>
            <person name="Robinson-Rechavi M."/>
            <person name="Braasch I."/>
            <person name="Lecointre G."/>
            <person name="Bobe J."/>
            <person name="Postlethwait J.H."/>
            <person name="Berthelot C."/>
            <person name="Roest Crollius H."/>
            <person name="Guiguen Y."/>
        </authorList>
    </citation>
    <scope>NUCLEOTIDE SEQUENCE</scope>
    <source>
        <strain evidence="2">Concon-B</strain>
    </source>
</reference>
<accession>A0A9Q1E1F4</accession>
<sequence length="153" mass="17943">MSQPVFLLLSMLFVQGRGCNPFMDNLLSNIENEIERHTFRKVFPKDYNITHHYTDSLDVSDPSCRMLCKAYMLSHSWSQLLLHLWEENLNYLFIQQLKESLDNITDGRFPEVPDPSVFPPVSSTPEALLAFTSTFFSTWLKQQCTFPKKQFHF</sequence>
<dbReference type="AlphaFoldDB" id="A0A9Q1E1F4"/>
<feature type="chain" id="PRO_5040213223" evidence="1">
    <location>
        <begin position="19"/>
        <end position="153"/>
    </location>
</feature>
<dbReference type="EMBL" id="JAFJMO010000001">
    <property type="protein sequence ID" value="KAJ8287858.1"/>
    <property type="molecule type" value="Genomic_DNA"/>
</dbReference>
<comment type="caution">
    <text evidence="2">The sequence shown here is derived from an EMBL/GenBank/DDBJ whole genome shotgun (WGS) entry which is preliminary data.</text>
</comment>
<keyword evidence="1" id="KW-0732">Signal</keyword>
<keyword evidence="3" id="KW-1185">Reference proteome</keyword>
<dbReference type="OrthoDB" id="8783239at2759"/>
<evidence type="ECO:0000256" key="1">
    <source>
        <dbReference type="SAM" id="SignalP"/>
    </source>
</evidence>
<protein>
    <submittedName>
        <fullName evidence="2">Uncharacterized protein</fullName>
    </submittedName>
</protein>
<organism evidence="2 3">
    <name type="scientific">Conger conger</name>
    <name type="common">Conger eel</name>
    <name type="synonym">Muraena conger</name>
    <dbReference type="NCBI Taxonomy" id="82655"/>
    <lineage>
        <taxon>Eukaryota</taxon>
        <taxon>Metazoa</taxon>
        <taxon>Chordata</taxon>
        <taxon>Craniata</taxon>
        <taxon>Vertebrata</taxon>
        <taxon>Euteleostomi</taxon>
        <taxon>Actinopterygii</taxon>
        <taxon>Neopterygii</taxon>
        <taxon>Teleostei</taxon>
        <taxon>Anguilliformes</taxon>
        <taxon>Congridae</taxon>
        <taxon>Conger</taxon>
    </lineage>
</organism>